<organism evidence="4 5">
    <name type="scientific">Urochloa decumbens</name>
    <dbReference type="NCBI Taxonomy" id="240449"/>
    <lineage>
        <taxon>Eukaryota</taxon>
        <taxon>Viridiplantae</taxon>
        <taxon>Streptophyta</taxon>
        <taxon>Embryophyta</taxon>
        <taxon>Tracheophyta</taxon>
        <taxon>Spermatophyta</taxon>
        <taxon>Magnoliopsida</taxon>
        <taxon>Liliopsida</taxon>
        <taxon>Poales</taxon>
        <taxon>Poaceae</taxon>
        <taxon>PACMAD clade</taxon>
        <taxon>Panicoideae</taxon>
        <taxon>Panicodae</taxon>
        <taxon>Paniceae</taxon>
        <taxon>Melinidinae</taxon>
        <taxon>Urochloa</taxon>
    </lineage>
</organism>
<protein>
    <recommendedName>
        <fullName evidence="3">No apical meristem-associated C-terminal domain-containing protein</fullName>
    </recommendedName>
</protein>
<evidence type="ECO:0000313" key="4">
    <source>
        <dbReference type="EMBL" id="CAL4931779.1"/>
    </source>
</evidence>
<evidence type="ECO:0000259" key="3">
    <source>
        <dbReference type="Pfam" id="PF14303"/>
    </source>
</evidence>
<evidence type="ECO:0000313" key="5">
    <source>
        <dbReference type="Proteomes" id="UP001497457"/>
    </source>
</evidence>
<gene>
    <name evidence="4" type="ORF">URODEC1_LOCUS27241</name>
</gene>
<name>A0ABC8XW60_9POAL</name>
<accession>A0ABC8XW60</accession>
<proteinExistence type="predicted"/>
<dbReference type="Proteomes" id="UP001497457">
    <property type="component" value="Chromosome 15b"/>
</dbReference>
<dbReference type="InterPro" id="IPR029466">
    <property type="entry name" value="NAM-associated_C"/>
</dbReference>
<dbReference type="Pfam" id="PF14303">
    <property type="entry name" value="NAM-associated"/>
    <property type="match status" value="1"/>
</dbReference>
<keyword evidence="1" id="KW-0175">Coiled coil</keyword>
<keyword evidence="5" id="KW-1185">Reference proteome</keyword>
<feature type="region of interest" description="Disordered" evidence="2">
    <location>
        <begin position="198"/>
        <end position="262"/>
    </location>
</feature>
<evidence type="ECO:0000256" key="1">
    <source>
        <dbReference type="SAM" id="Coils"/>
    </source>
</evidence>
<sequence length="363" mass="41568">MDSYTDLLNRNEVGISNVLDWDDTQYASPPEEQMFGQPVAAEVEEQVFAQPPAAEVEGVVAVKGNKKRSKNFSVKEDNLLVAAWLEIGMDAVQGTDQPRATFWERIQEHYHSHKDFDTDRNWNSLAHRWGIIQDAVNKFCSWYAHVQRRPESGVTEQDKVLKACELFKKEEGCKFGMLHCWNVLQHEQKWHDTCANKKQKTAANASPGTSTPPSNANGQGADEAGGSQGAGDAINGRPDGRKKEKERQRKGKNPSSPAENLYMDALDNLWAKKKEVEELKEMKKKERNDERISVEMKRLEIKMAAEKERSELQREDLELRRRIEDDKVMNMDLGGMGTRQRYYYERLQDEIIARRFGGAQHEA</sequence>
<feature type="compositionally biased region" description="Basic and acidic residues" evidence="2">
    <location>
        <begin position="238"/>
        <end position="247"/>
    </location>
</feature>
<feature type="domain" description="No apical meristem-associated C-terminal" evidence="3">
    <location>
        <begin position="174"/>
        <end position="351"/>
    </location>
</feature>
<reference evidence="4" key="1">
    <citation type="submission" date="2024-10" db="EMBL/GenBank/DDBJ databases">
        <authorList>
            <person name="Ryan C."/>
        </authorList>
    </citation>
    <scope>NUCLEOTIDE SEQUENCE [LARGE SCALE GENOMIC DNA]</scope>
</reference>
<feature type="compositionally biased region" description="Polar residues" evidence="2">
    <location>
        <begin position="201"/>
        <end position="218"/>
    </location>
</feature>
<dbReference type="EMBL" id="OZ075125">
    <property type="protein sequence ID" value="CAL4931779.1"/>
    <property type="molecule type" value="Genomic_DNA"/>
</dbReference>
<dbReference type="AlphaFoldDB" id="A0ABC8XW60"/>
<evidence type="ECO:0000256" key="2">
    <source>
        <dbReference type="SAM" id="MobiDB-lite"/>
    </source>
</evidence>
<dbReference type="PANTHER" id="PTHR45125:SF45">
    <property type="entry name" value="NO APICAL MERISTEM-ASSOCIATED C-TERMINAL DOMAIN-CONTAINING PROTEIN"/>
    <property type="match status" value="1"/>
</dbReference>
<feature type="coiled-coil region" evidence="1">
    <location>
        <begin position="269"/>
        <end position="322"/>
    </location>
</feature>
<dbReference type="PANTHER" id="PTHR45125">
    <property type="entry name" value="F21J9.4-RELATED"/>
    <property type="match status" value="1"/>
</dbReference>